<feature type="transmembrane region" description="Helical" evidence="7">
    <location>
        <begin position="482"/>
        <end position="515"/>
    </location>
</feature>
<dbReference type="PROSITE" id="PS01271">
    <property type="entry name" value="NA_SULFATE"/>
    <property type="match status" value="1"/>
</dbReference>
<feature type="transmembrane region" description="Helical" evidence="7">
    <location>
        <begin position="566"/>
        <end position="588"/>
    </location>
</feature>
<keyword evidence="2" id="KW-0813">Transport</keyword>
<accession>A0A0J7JCB3</accession>
<dbReference type="SUPFAM" id="SSF116726">
    <property type="entry name" value="TrkA C-terminal domain-like"/>
    <property type="match status" value="2"/>
</dbReference>
<evidence type="ECO:0000256" key="7">
    <source>
        <dbReference type="SAM" id="Phobius"/>
    </source>
</evidence>
<dbReference type="OrthoDB" id="9809303at2"/>
<dbReference type="STRING" id="1658765.Msub_11951"/>
<dbReference type="InterPro" id="IPR051679">
    <property type="entry name" value="DASS-Related_Transporters"/>
</dbReference>
<dbReference type="AlphaFoldDB" id="A0A0J7JCB3"/>
<dbReference type="EMBL" id="LFBU01000001">
    <property type="protein sequence ID" value="KMQ75742.1"/>
    <property type="molecule type" value="Genomic_DNA"/>
</dbReference>
<evidence type="ECO:0000256" key="3">
    <source>
        <dbReference type="ARBA" id="ARBA00022692"/>
    </source>
</evidence>
<reference evidence="9 10" key="1">
    <citation type="submission" date="2015-06" db="EMBL/GenBank/DDBJ databases">
        <title>Marinobacter subterrani, a genetically tractable neutrophilic iron-oxidizing strain isolated from the Soudan Iron Mine.</title>
        <authorList>
            <person name="Bonis B.M."/>
            <person name="Gralnick J.A."/>
        </authorList>
    </citation>
    <scope>NUCLEOTIDE SEQUENCE [LARGE SCALE GENOMIC DNA]</scope>
    <source>
        <strain evidence="9 10">JG233</strain>
    </source>
</reference>
<evidence type="ECO:0000313" key="9">
    <source>
        <dbReference type="EMBL" id="KMQ75742.1"/>
    </source>
</evidence>
<evidence type="ECO:0000259" key="8">
    <source>
        <dbReference type="PROSITE" id="PS51202"/>
    </source>
</evidence>
<evidence type="ECO:0000256" key="6">
    <source>
        <dbReference type="ARBA" id="ARBA00023136"/>
    </source>
</evidence>
<keyword evidence="6 7" id="KW-0472">Membrane</keyword>
<comment type="caution">
    <text evidence="9">The sequence shown here is derived from an EMBL/GenBank/DDBJ whole genome shotgun (WGS) entry which is preliminary data.</text>
</comment>
<dbReference type="PANTHER" id="PTHR43652">
    <property type="entry name" value="BASIC AMINO ACID ANTIPORTER YFCC-RELATED"/>
    <property type="match status" value="1"/>
</dbReference>
<evidence type="ECO:0000313" key="10">
    <source>
        <dbReference type="Proteomes" id="UP000036102"/>
    </source>
</evidence>
<feature type="domain" description="RCK C-terminal" evidence="8">
    <location>
        <begin position="297"/>
        <end position="381"/>
    </location>
</feature>
<protein>
    <submittedName>
        <fullName evidence="9">Di-and tricarboxylate transporter</fullName>
    </submittedName>
</protein>
<dbReference type="InterPro" id="IPR004680">
    <property type="entry name" value="Cit_transptr-like_dom"/>
</dbReference>
<dbReference type="GO" id="GO:0006813">
    <property type="term" value="P:potassium ion transport"/>
    <property type="evidence" value="ECO:0007669"/>
    <property type="project" value="InterPro"/>
</dbReference>
<evidence type="ECO:0000256" key="2">
    <source>
        <dbReference type="ARBA" id="ARBA00022448"/>
    </source>
</evidence>
<dbReference type="GO" id="GO:0008324">
    <property type="term" value="F:monoatomic cation transmembrane transporter activity"/>
    <property type="evidence" value="ECO:0007669"/>
    <property type="project" value="InterPro"/>
</dbReference>
<keyword evidence="4" id="KW-0677">Repeat</keyword>
<proteinExistence type="predicted"/>
<feature type="transmembrane region" description="Helical" evidence="7">
    <location>
        <begin position="141"/>
        <end position="160"/>
    </location>
</feature>
<dbReference type="Pfam" id="PF03600">
    <property type="entry name" value="CitMHS"/>
    <property type="match status" value="1"/>
</dbReference>
<keyword evidence="3 7" id="KW-0812">Transmembrane</keyword>
<feature type="transmembrane region" description="Helical" evidence="7">
    <location>
        <begin position="527"/>
        <end position="546"/>
    </location>
</feature>
<dbReference type="GO" id="GO:0005886">
    <property type="term" value="C:plasma membrane"/>
    <property type="evidence" value="ECO:0007669"/>
    <property type="project" value="TreeGrafter"/>
</dbReference>
<dbReference type="Gene3D" id="3.30.70.1450">
    <property type="entry name" value="Regulator of K+ conductance, C-terminal domain"/>
    <property type="match status" value="2"/>
</dbReference>
<evidence type="ECO:0000256" key="1">
    <source>
        <dbReference type="ARBA" id="ARBA00004141"/>
    </source>
</evidence>
<feature type="transmembrane region" description="Helical" evidence="7">
    <location>
        <begin position="101"/>
        <end position="121"/>
    </location>
</feature>
<dbReference type="InterPro" id="IPR036721">
    <property type="entry name" value="RCK_C_sf"/>
</dbReference>
<feature type="transmembrane region" description="Helical" evidence="7">
    <location>
        <begin position="398"/>
        <end position="431"/>
    </location>
</feature>
<dbReference type="InterPro" id="IPR006037">
    <property type="entry name" value="RCK_C"/>
</dbReference>
<gene>
    <name evidence="9" type="ORF">Msub_11951</name>
</gene>
<feature type="domain" description="RCK C-terminal" evidence="8">
    <location>
        <begin position="205"/>
        <end position="289"/>
    </location>
</feature>
<feature type="transmembrane region" description="Helical" evidence="7">
    <location>
        <begin position="172"/>
        <end position="197"/>
    </location>
</feature>
<feature type="transmembrane region" description="Helical" evidence="7">
    <location>
        <begin position="57"/>
        <end position="80"/>
    </location>
</feature>
<evidence type="ECO:0000256" key="4">
    <source>
        <dbReference type="ARBA" id="ARBA00022737"/>
    </source>
</evidence>
<dbReference type="FunFam" id="3.30.70.1450:FF:000009">
    <property type="entry name" value="SLC13 family permease"/>
    <property type="match status" value="1"/>
</dbReference>
<dbReference type="Proteomes" id="UP000036102">
    <property type="component" value="Unassembled WGS sequence"/>
</dbReference>
<keyword evidence="10" id="KW-1185">Reference proteome</keyword>
<evidence type="ECO:0000256" key="5">
    <source>
        <dbReference type="ARBA" id="ARBA00022989"/>
    </source>
</evidence>
<dbReference type="InterPro" id="IPR031312">
    <property type="entry name" value="Na/sul_symport_CS"/>
</dbReference>
<sequence>MDWQGWFALGLAGTALVLMSTGRFAPHLVMMSVLVVLSASGIVSADQALAGFSNSGLITVVAMFVVAAGIHHSGGVDLLVHHVLRNPKTVRSAQARIAIPVSLLSGFLNNTPVVATMIPAVHAWSRKIGISPSKLMIPLSYSAILGGTITLIGTSTNLVVNGQYQQLTGEQGFSIFSITAVGLPVAIIGVAALLLFMPRALPDRKDQQKFGAMREFTLEVAVSFDGPLVGKTVGEAGLRELERLYLVEIERDGSVVTAVPSEERLRGGDRLVFAGDTQAISDLLRINGIVPSVHEDEPSLSKDRAERRLVEAALSPQSDVLGLTIRDARFRDRYGAVVLAVARGGERVSGNLGNIRLKPGDVLLLEARPAFVSRQRYNKDFLLINDLETETPRHDRAWLSWGILVVLVGLAACGLLSMLNAALLGAALMILSGCCSVGQAQKSVDVPVILTIAASFAMGAALEQTGAAGFVAQGILKLSQGHVLLAIFLVYFSVSLLTEVITNNAAAVLIIPVVLSMTTSMGVAAEPFVIAVMMAASASFATPLGYQTNMMVFGPGGYRFSDFVRVGVPMNVFIGLVTVAVIAVVYGIKPGL</sequence>
<feature type="transmembrane region" description="Helical" evidence="7">
    <location>
        <begin position="443"/>
        <end position="462"/>
    </location>
</feature>
<organism evidence="9 10">
    <name type="scientific">Marinobacter subterrani</name>
    <dbReference type="NCBI Taxonomy" id="1658765"/>
    <lineage>
        <taxon>Bacteria</taxon>
        <taxon>Pseudomonadati</taxon>
        <taxon>Pseudomonadota</taxon>
        <taxon>Gammaproteobacteria</taxon>
        <taxon>Pseudomonadales</taxon>
        <taxon>Marinobacteraceae</taxon>
        <taxon>Marinobacter</taxon>
    </lineage>
</organism>
<dbReference type="Pfam" id="PF02080">
    <property type="entry name" value="TrkA_C"/>
    <property type="match status" value="2"/>
</dbReference>
<dbReference type="PANTHER" id="PTHR43652:SF2">
    <property type="entry name" value="BASIC AMINO ACID ANTIPORTER YFCC-RELATED"/>
    <property type="match status" value="1"/>
</dbReference>
<dbReference type="PROSITE" id="PS51202">
    <property type="entry name" value="RCK_C"/>
    <property type="match status" value="2"/>
</dbReference>
<comment type="subcellular location">
    <subcellularLocation>
        <location evidence="1">Membrane</location>
        <topology evidence="1">Multi-pass membrane protein</topology>
    </subcellularLocation>
</comment>
<keyword evidence="5 7" id="KW-1133">Transmembrane helix</keyword>
<dbReference type="RefSeq" id="WP_048495804.1">
    <property type="nucleotide sequence ID" value="NZ_LFBU01000001.1"/>
</dbReference>
<dbReference type="PATRIC" id="fig|1658765.3.peg.1951"/>
<name>A0A0J7JCB3_9GAMM</name>